<comment type="caution">
    <text evidence="2">The sequence shown here is derived from an EMBL/GenBank/DDBJ whole genome shotgun (WGS) entry which is preliminary data.</text>
</comment>
<protein>
    <submittedName>
        <fullName evidence="2">Uncharacterized protein</fullName>
    </submittedName>
</protein>
<feature type="compositionally biased region" description="Polar residues" evidence="1">
    <location>
        <begin position="76"/>
        <end position="87"/>
    </location>
</feature>
<proteinExistence type="predicted"/>
<dbReference type="PANTHER" id="PTHR42084:SF1">
    <property type="entry name" value="SERINE_THREONINE-PROTEIN KINASE PPK6"/>
    <property type="match status" value="1"/>
</dbReference>
<feature type="compositionally biased region" description="Polar residues" evidence="1">
    <location>
        <begin position="384"/>
        <end position="404"/>
    </location>
</feature>
<sequence>MSQDLFAAFGEAPTISDSARSDQDGHDSATLNFGVSVSGRHFTPVSSLSSRPIEAASPIEDEDDFGDFEDAALSVPATSMTAPNTGSARPESVTIPPRMAPTNGSSTPFPPKAQKREDVLKPTSEPKVGRHPFADHMDFLFSGGDDEYDAGDDDLEDLSKNPEAAMAYSKRMITEQQAQAGKAKPLPFASKRRQTSTPAHPPAAPNPSPARNKLQKKSGYVPSKDQNVLFDAENVSEHESENDDDFGEFEDAPNTKKEATPPPKPPPTKLQKKSRPPVAKSQKAPSKPAMPAIDLLGLSDPVLSPTVNFQQTHIAQNSIMSPRSERVESILGTSKADSMTRPPTAGSLWSADDEAWDDFDTQEDGSGPVAHHSHSRTASSSISPPNFTPATGRSRANTQDTIPPTNVPPPAILLSIFPSTFAAAKDALLGNLSRMDTARRQQLLGHPATHLFLEGYLQHSLVLARIIAGRKLRWKRDQILSQSMRIGPAAAGGKGGMKLNSIDKSEQTKEDREVTDVVGQWKAQLGKLRTAVTGAGASSTSKLPVVPEITETMAVKTLKAIEGGFTAAHACALCGLKRDERVFKVDIDVDDSFGEWWINGMDMHVSCKNWWDENKDKLKSR</sequence>
<dbReference type="AlphaFoldDB" id="A0A139IR80"/>
<dbReference type="EMBL" id="LFZO01000024">
    <property type="protein sequence ID" value="KXT17185.1"/>
    <property type="molecule type" value="Genomic_DNA"/>
</dbReference>
<evidence type="ECO:0000313" key="2">
    <source>
        <dbReference type="EMBL" id="KXT17185.1"/>
    </source>
</evidence>
<reference evidence="2 3" key="1">
    <citation type="submission" date="2015-07" db="EMBL/GenBank/DDBJ databases">
        <title>Comparative genomics of the Sigatoka disease complex on banana suggests a link between parallel evolutionary changes in Pseudocercospora fijiensis and Pseudocercospora eumusae and increased virulence on the banana host.</title>
        <authorList>
            <person name="Chang T.-C."/>
            <person name="Salvucci A."/>
            <person name="Crous P.W."/>
            <person name="Stergiopoulos I."/>
        </authorList>
    </citation>
    <scope>NUCLEOTIDE SEQUENCE [LARGE SCALE GENOMIC DNA]</scope>
    <source>
        <strain evidence="2 3">CBS 116634</strain>
    </source>
</reference>
<dbReference type="PANTHER" id="PTHR42084">
    <property type="entry name" value="YALI0E26631P"/>
    <property type="match status" value="1"/>
</dbReference>
<dbReference type="Proteomes" id="UP000073492">
    <property type="component" value="Unassembled WGS sequence"/>
</dbReference>
<feature type="region of interest" description="Disordered" evidence="1">
    <location>
        <begin position="76"/>
        <end position="293"/>
    </location>
</feature>
<organism evidence="2 3">
    <name type="scientific">Pseudocercospora musae</name>
    <dbReference type="NCBI Taxonomy" id="113226"/>
    <lineage>
        <taxon>Eukaryota</taxon>
        <taxon>Fungi</taxon>
        <taxon>Dikarya</taxon>
        <taxon>Ascomycota</taxon>
        <taxon>Pezizomycotina</taxon>
        <taxon>Dothideomycetes</taxon>
        <taxon>Dothideomycetidae</taxon>
        <taxon>Mycosphaerellales</taxon>
        <taxon>Mycosphaerellaceae</taxon>
        <taxon>Pseudocercospora</taxon>
    </lineage>
</organism>
<keyword evidence="3" id="KW-1185">Reference proteome</keyword>
<feature type="compositionally biased region" description="Pro residues" evidence="1">
    <location>
        <begin position="199"/>
        <end position="208"/>
    </location>
</feature>
<feature type="compositionally biased region" description="Acidic residues" evidence="1">
    <location>
        <begin position="240"/>
        <end position="251"/>
    </location>
</feature>
<dbReference type="STRING" id="113226.A0A139IR80"/>
<feature type="compositionally biased region" description="Acidic residues" evidence="1">
    <location>
        <begin position="144"/>
        <end position="156"/>
    </location>
</feature>
<evidence type="ECO:0000313" key="3">
    <source>
        <dbReference type="Proteomes" id="UP000073492"/>
    </source>
</evidence>
<dbReference type="OrthoDB" id="5420391at2759"/>
<evidence type="ECO:0000256" key="1">
    <source>
        <dbReference type="SAM" id="MobiDB-lite"/>
    </source>
</evidence>
<gene>
    <name evidence="2" type="ORF">AC579_347</name>
</gene>
<feature type="region of interest" description="Disordered" evidence="1">
    <location>
        <begin position="1"/>
        <end position="64"/>
    </location>
</feature>
<name>A0A139IR80_9PEZI</name>
<feature type="region of interest" description="Disordered" evidence="1">
    <location>
        <begin position="357"/>
        <end position="406"/>
    </location>
</feature>
<accession>A0A139IR80</accession>